<comment type="caution">
    <text evidence="7">The sequence shown here is derived from an EMBL/GenBank/DDBJ whole genome shotgun (WGS) entry which is preliminary data.</text>
</comment>
<evidence type="ECO:0000256" key="5">
    <source>
        <dbReference type="ARBA" id="ARBA00023136"/>
    </source>
</evidence>
<keyword evidence="2" id="KW-1003">Cell membrane</keyword>
<feature type="transmembrane region" description="Helical" evidence="6">
    <location>
        <begin position="70"/>
        <end position="90"/>
    </location>
</feature>
<reference evidence="7 8" key="1">
    <citation type="submission" date="2019-03" db="EMBL/GenBank/DDBJ databases">
        <title>Metabolic potential of uncultured bacteria and archaea associated with petroleum seepage in deep-sea sediments.</title>
        <authorList>
            <person name="Dong X."/>
            <person name="Hubert C."/>
        </authorList>
    </citation>
    <scope>NUCLEOTIDE SEQUENCE [LARGE SCALE GENOMIC DNA]</scope>
    <source>
        <strain evidence="7">E29_bin36</strain>
    </source>
</reference>
<dbReference type="InterPro" id="IPR001123">
    <property type="entry name" value="LeuE-type"/>
</dbReference>
<feature type="transmembrane region" description="Helical" evidence="6">
    <location>
        <begin position="111"/>
        <end position="136"/>
    </location>
</feature>
<dbReference type="GO" id="GO:0006865">
    <property type="term" value="P:amino acid transport"/>
    <property type="evidence" value="ECO:0007669"/>
    <property type="project" value="InterPro"/>
</dbReference>
<dbReference type="PANTHER" id="PTHR38825:SF1">
    <property type="entry name" value="TRANSPORTER, LYSE FAMILY"/>
    <property type="match status" value="1"/>
</dbReference>
<protein>
    <recommendedName>
        <fullName evidence="9">Lysine transporter LysE</fullName>
    </recommendedName>
</protein>
<name>A0A523XGC6_UNCT6</name>
<organism evidence="7 8">
    <name type="scientific">candidate division TA06 bacterium</name>
    <dbReference type="NCBI Taxonomy" id="2250710"/>
    <lineage>
        <taxon>Bacteria</taxon>
        <taxon>Bacteria division TA06</taxon>
    </lineage>
</organism>
<keyword evidence="3 6" id="KW-0812">Transmembrane</keyword>
<gene>
    <name evidence="7" type="ORF">E3J38_08710</name>
</gene>
<evidence type="ECO:0008006" key="9">
    <source>
        <dbReference type="Google" id="ProtNLM"/>
    </source>
</evidence>
<accession>A0A523XGC6</accession>
<keyword evidence="5 6" id="KW-0472">Membrane</keyword>
<evidence type="ECO:0000256" key="6">
    <source>
        <dbReference type="SAM" id="Phobius"/>
    </source>
</evidence>
<dbReference type="AlphaFoldDB" id="A0A523XGC6"/>
<feature type="transmembrane region" description="Helical" evidence="6">
    <location>
        <begin position="41"/>
        <end position="64"/>
    </location>
</feature>
<comment type="subcellular location">
    <subcellularLocation>
        <location evidence="1">Cell membrane</location>
        <topology evidence="1">Multi-pass membrane protein</topology>
    </subcellularLocation>
</comment>
<keyword evidence="4 6" id="KW-1133">Transmembrane helix</keyword>
<dbReference type="Proteomes" id="UP000315534">
    <property type="component" value="Unassembled WGS sequence"/>
</dbReference>
<evidence type="ECO:0000256" key="4">
    <source>
        <dbReference type="ARBA" id="ARBA00022989"/>
    </source>
</evidence>
<feature type="transmembrane region" description="Helical" evidence="6">
    <location>
        <begin position="6"/>
        <end position="29"/>
    </location>
</feature>
<dbReference type="Pfam" id="PF01810">
    <property type="entry name" value="LysE"/>
    <property type="match status" value="1"/>
</dbReference>
<evidence type="ECO:0000313" key="7">
    <source>
        <dbReference type="EMBL" id="TET78341.1"/>
    </source>
</evidence>
<evidence type="ECO:0000256" key="1">
    <source>
        <dbReference type="ARBA" id="ARBA00004651"/>
    </source>
</evidence>
<dbReference type="GO" id="GO:0005886">
    <property type="term" value="C:plasma membrane"/>
    <property type="evidence" value="ECO:0007669"/>
    <property type="project" value="UniProtKB-SubCell"/>
</dbReference>
<evidence type="ECO:0000313" key="8">
    <source>
        <dbReference type="Proteomes" id="UP000315534"/>
    </source>
</evidence>
<dbReference type="EMBL" id="SOIP01000497">
    <property type="protein sequence ID" value="TET78341.1"/>
    <property type="molecule type" value="Genomic_DNA"/>
</dbReference>
<evidence type="ECO:0000256" key="2">
    <source>
        <dbReference type="ARBA" id="ARBA00022475"/>
    </source>
</evidence>
<feature type="transmembrane region" description="Helical" evidence="6">
    <location>
        <begin position="182"/>
        <end position="201"/>
    </location>
</feature>
<proteinExistence type="predicted"/>
<sequence length="310" mass="34109">MVEGSLPIFLLFVVFISLSGVVMPGPVFAATVARGYSSKHAGAWIALGHGAVEFPLIALIYIGVRTIFEKPLFMVIMGIVGGSMLVFMGYKMIRMRMAIEDERKGSSGSSLLAGVATTAANPYFFLWWATIGAALVVRAARFGAMIVAVFAVLHWVCDLGWDYLVAFVVYRMKRFWGGKFRKIVFVGCGLMLIGFGIWFIVSPLMARGRATSSKSEDTFGHVACDGRVFFQTPYAVCAPFFPEGNVDPHPVTFVQDRLSEVLCDSQQHLELIIRVLGLQLSNNLVASVDQVVVMCCNSHIATTFEEFFQK</sequence>
<dbReference type="PANTHER" id="PTHR38825">
    <property type="entry name" value="LYSINE EXPORTER PROTEIN (LYSE/YGGA)"/>
    <property type="match status" value="1"/>
</dbReference>
<evidence type="ECO:0000256" key="3">
    <source>
        <dbReference type="ARBA" id="ARBA00022692"/>
    </source>
</evidence>
<feature type="transmembrane region" description="Helical" evidence="6">
    <location>
        <begin position="142"/>
        <end position="170"/>
    </location>
</feature>